<dbReference type="AlphaFoldDB" id="F3L601"/>
<accession>F3L601</accession>
<sequence length="133" mass="14936">MENIIEGWVLRSISSNVDDLPELGENISVIPAIKIAFDGYQEDDDGIEDLNEQSFAVYIHKCSGDENFIFPEHEKTAWSVVQRPAEEICHFVWVSIESGECSGPELEDSISNSELESARIKEIVNTLASRHPE</sequence>
<evidence type="ECO:0000313" key="1">
    <source>
        <dbReference type="EMBL" id="EGG28248.1"/>
    </source>
</evidence>
<evidence type="ECO:0000313" key="2">
    <source>
        <dbReference type="Proteomes" id="UP000005615"/>
    </source>
</evidence>
<protein>
    <submittedName>
        <fullName evidence="1">Uncharacterized protein</fullName>
    </submittedName>
</protein>
<keyword evidence="2" id="KW-1185">Reference proteome</keyword>
<dbReference type="EMBL" id="AEIG01000145">
    <property type="protein sequence ID" value="EGG28248.1"/>
    <property type="molecule type" value="Genomic_DNA"/>
</dbReference>
<comment type="caution">
    <text evidence="1">The sequence shown here is derived from an EMBL/GenBank/DDBJ whole genome shotgun (WGS) entry which is preliminary data.</text>
</comment>
<dbReference type="Proteomes" id="UP000005615">
    <property type="component" value="Unassembled WGS sequence"/>
</dbReference>
<dbReference type="RefSeq" id="WP_009577308.1">
    <property type="nucleotide sequence ID" value="NZ_AEIG01000145.1"/>
</dbReference>
<name>F3L601_9GAMM</name>
<reference evidence="1 2" key="1">
    <citation type="journal article" date="2011" name="J. Bacteriol.">
        <title>Genome sequence of strain IMCC3088, a proteorhodopsin-containing marine bacterium belonging to the OM60/NOR5 clade.</title>
        <authorList>
            <person name="Jang Y."/>
            <person name="Oh H.M."/>
            <person name="Kang I."/>
            <person name="Lee K."/>
            <person name="Yang S.J."/>
            <person name="Cho J.C."/>
        </authorList>
    </citation>
    <scope>NUCLEOTIDE SEQUENCE [LARGE SCALE GENOMIC DNA]</scope>
    <source>
        <strain evidence="1 2">IMCC3088</strain>
    </source>
</reference>
<organism evidence="1 2">
    <name type="scientific">Aequoribacter fuscus</name>
    <dbReference type="NCBI Taxonomy" id="2518989"/>
    <lineage>
        <taxon>Bacteria</taxon>
        <taxon>Pseudomonadati</taxon>
        <taxon>Pseudomonadota</taxon>
        <taxon>Gammaproteobacteria</taxon>
        <taxon>Cellvibrionales</taxon>
        <taxon>Halieaceae</taxon>
        <taxon>Aequoribacter</taxon>
    </lineage>
</organism>
<proteinExistence type="predicted"/>
<gene>
    <name evidence="1" type="ORF">IMCC3088_638</name>
</gene>
<dbReference type="STRING" id="2518989.IMCC3088_638"/>